<feature type="transmembrane region" description="Helical" evidence="13">
    <location>
        <begin position="29"/>
        <end position="46"/>
    </location>
</feature>
<evidence type="ECO:0000256" key="14">
    <source>
        <dbReference type="RuleBase" id="RU003848"/>
    </source>
</evidence>
<comment type="subunit">
    <text evidence="13">F-type ATPases have 2 components, F(1) - the catalytic core - and F(0) - the membrane proton channel. F(1) has five subunits: alpha(3), beta(3), gamma(1), delta(1), epsilon(1). F(0) has three main subunits: a(1), b(2) and c(10-14). The alpha and beta chains form an alternating ring which encloses part of the gamma chain. F(1) is attached to F(0) by a central stalk formed by the gamma and epsilon chains, while a peripheral stalk is formed by the delta and b chains.</text>
</comment>
<evidence type="ECO:0000256" key="7">
    <source>
        <dbReference type="ARBA" id="ARBA00022989"/>
    </source>
</evidence>
<accession>A0A9E2KD72</accession>
<evidence type="ECO:0000256" key="8">
    <source>
        <dbReference type="ARBA" id="ARBA00023065"/>
    </source>
</evidence>
<evidence type="ECO:0000256" key="4">
    <source>
        <dbReference type="ARBA" id="ARBA00022547"/>
    </source>
</evidence>
<evidence type="ECO:0000313" key="17">
    <source>
        <dbReference type="Proteomes" id="UP000824229"/>
    </source>
</evidence>
<name>A0A9E2KD72_9FIRM</name>
<evidence type="ECO:0000256" key="15">
    <source>
        <dbReference type="SAM" id="Coils"/>
    </source>
</evidence>
<gene>
    <name evidence="13 16" type="primary">atpF</name>
    <name evidence="16" type="ORF">H9872_07880</name>
</gene>
<evidence type="ECO:0000256" key="2">
    <source>
        <dbReference type="ARBA" id="ARBA00022448"/>
    </source>
</evidence>
<dbReference type="PANTHER" id="PTHR33445">
    <property type="entry name" value="ATP SYNTHASE SUBUNIT B', CHLOROPLASTIC"/>
    <property type="match status" value="1"/>
</dbReference>
<dbReference type="HAMAP" id="MF_01398">
    <property type="entry name" value="ATP_synth_b_bprime"/>
    <property type="match status" value="1"/>
</dbReference>
<organism evidence="16 17">
    <name type="scientific">Candidatus Cellulosilyticum pullistercoris</name>
    <dbReference type="NCBI Taxonomy" id="2838521"/>
    <lineage>
        <taxon>Bacteria</taxon>
        <taxon>Bacillati</taxon>
        <taxon>Bacillota</taxon>
        <taxon>Clostridia</taxon>
        <taxon>Lachnospirales</taxon>
        <taxon>Cellulosilyticaceae</taxon>
        <taxon>Cellulosilyticum</taxon>
    </lineage>
</organism>
<dbReference type="InterPro" id="IPR002146">
    <property type="entry name" value="ATP_synth_b/b'su_bac/chlpt"/>
</dbReference>
<dbReference type="GO" id="GO:0005886">
    <property type="term" value="C:plasma membrane"/>
    <property type="evidence" value="ECO:0007669"/>
    <property type="project" value="UniProtKB-SubCell"/>
</dbReference>
<dbReference type="GO" id="GO:0045259">
    <property type="term" value="C:proton-transporting ATP synthase complex"/>
    <property type="evidence" value="ECO:0007669"/>
    <property type="project" value="UniProtKB-KW"/>
</dbReference>
<keyword evidence="6 13" id="KW-0375">Hydrogen ion transport</keyword>
<evidence type="ECO:0000256" key="6">
    <source>
        <dbReference type="ARBA" id="ARBA00022781"/>
    </source>
</evidence>
<keyword evidence="10 13" id="KW-0066">ATP synthesis</keyword>
<dbReference type="InterPro" id="IPR050059">
    <property type="entry name" value="ATP_synthase_B_chain"/>
</dbReference>
<evidence type="ECO:0000313" key="16">
    <source>
        <dbReference type="EMBL" id="MBU3804660.1"/>
    </source>
</evidence>
<evidence type="ECO:0000256" key="3">
    <source>
        <dbReference type="ARBA" id="ARBA00022475"/>
    </source>
</evidence>
<proteinExistence type="inferred from homology"/>
<dbReference type="Proteomes" id="UP000824229">
    <property type="component" value="Unassembled WGS sequence"/>
</dbReference>
<keyword evidence="15" id="KW-0175">Coiled coil</keyword>
<keyword evidence="9 13" id="KW-0472">Membrane</keyword>
<evidence type="ECO:0000256" key="9">
    <source>
        <dbReference type="ARBA" id="ARBA00023136"/>
    </source>
</evidence>
<reference evidence="16" key="2">
    <citation type="submission" date="2021-04" db="EMBL/GenBank/DDBJ databases">
        <authorList>
            <person name="Gilroy R."/>
        </authorList>
    </citation>
    <scope>NUCLEOTIDE SEQUENCE</scope>
    <source>
        <strain evidence="16">B5-657</strain>
    </source>
</reference>
<dbReference type="CDD" id="cd06503">
    <property type="entry name" value="ATP-synt_Fo_b"/>
    <property type="match status" value="1"/>
</dbReference>
<dbReference type="EMBL" id="JAHLFQ010000183">
    <property type="protein sequence ID" value="MBU3804660.1"/>
    <property type="molecule type" value="Genomic_DNA"/>
</dbReference>
<dbReference type="GO" id="GO:0046933">
    <property type="term" value="F:proton-transporting ATP synthase activity, rotational mechanism"/>
    <property type="evidence" value="ECO:0007669"/>
    <property type="project" value="UniProtKB-UniRule"/>
</dbReference>
<reference evidence="16" key="1">
    <citation type="journal article" date="2021" name="PeerJ">
        <title>Extensive microbial diversity within the chicken gut microbiome revealed by metagenomics and culture.</title>
        <authorList>
            <person name="Gilroy R."/>
            <person name="Ravi A."/>
            <person name="Getino M."/>
            <person name="Pursley I."/>
            <person name="Horton D.L."/>
            <person name="Alikhan N.F."/>
            <person name="Baker D."/>
            <person name="Gharbi K."/>
            <person name="Hall N."/>
            <person name="Watson M."/>
            <person name="Adriaenssens E.M."/>
            <person name="Foster-Nyarko E."/>
            <person name="Jarju S."/>
            <person name="Secka A."/>
            <person name="Antonio M."/>
            <person name="Oren A."/>
            <person name="Chaudhuri R.R."/>
            <person name="La Ragione R."/>
            <person name="Hildebrand F."/>
            <person name="Pallen M.J."/>
        </authorList>
    </citation>
    <scope>NUCLEOTIDE SEQUENCE</scope>
    <source>
        <strain evidence="16">B5-657</strain>
    </source>
</reference>
<dbReference type="AlphaFoldDB" id="A0A9E2KD72"/>
<keyword evidence="3 13" id="KW-1003">Cell membrane</keyword>
<dbReference type="GO" id="GO:0012505">
    <property type="term" value="C:endomembrane system"/>
    <property type="evidence" value="ECO:0007669"/>
    <property type="project" value="UniProtKB-SubCell"/>
</dbReference>
<sequence>MNTSLITMLAAQEPGRVIGFDAQLMWDLGMQLFNTFIIVIILYVFIHKPITAMLDKRKKGIAQNIDDAKAAKADAIELKADYEERIAKIDEEAAEILKAARAKALEREEQIIAEAKKEAQLIKEKAAKDILLEKERVKDEMKTQMIDVSTLMASKFVALSIDEAKQNEIIDEIINGMGDVQWLS</sequence>
<dbReference type="GO" id="GO:0046961">
    <property type="term" value="F:proton-transporting ATPase activity, rotational mechanism"/>
    <property type="evidence" value="ECO:0007669"/>
    <property type="project" value="TreeGrafter"/>
</dbReference>
<comment type="similarity">
    <text evidence="1 13 14">Belongs to the ATPase B chain family.</text>
</comment>
<dbReference type="NCBIfam" id="TIGR01144">
    <property type="entry name" value="ATP_synt_b"/>
    <property type="match status" value="1"/>
</dbReference>
<evidence type="ECO:0000256" key="5">
    <source>
        <dbReference type="ARBA" id="ARBA00022692"/>
    </source>
</evidence>
<evidence type="ECO:0000256" key="13">
    <source>
        <dbReference type="HAMAP-Rule" id="MF_01398"/>
    </source>
</evidence>
<keyword evidence="7 13" id="KW-1133">Transmembrane helix</keyword>
<evidence type="ECO:0000256" key="10">
    <source>
        <dbReference type="ARBA" id="ARBA00023310"/>
    </source>
</evidence>
<keyword evidence="2 13" id="KW-0813">Transport</keyword>
<evidence type="ECO:0000256" key="1">
    <source>
        <dbReference type="ARBA" id="ARBA00005513"/>
    </source>
</evidence>
<dbReference type="Pfam" id="PF00430">
    <property type="entry name" value="ATP-synt_B"/>
    <property type="match status" value="1"/>
</dbReference>
<protein>
    <recommendedName>
        <fullName evidence="13">ATP synthase subunit b</fullName>
    </recommendedName>
    <alternativeName>
        <fullName evidence="13">ATP synthase F(0) sector subunit b</fullName>
    </alternativeName>
    <alternativeName>
        <fullName evidence="13">ATPase subunit I</fullName>
    </alternativeName>
    <alternativeName>
        <fullName evidence="13">F-type ATPase subunit b</fullName>
        <shortName evidence="13">F-ATPase subunit b</shortName>
    </alternativeName>
</protein>
<keyword evidence="8 13" id="KW-0406">Ion transport</keyword>
<comment type="caution">
    <text evidence="16">The sequence shown here is derived from an EMBL/GenBank/DDBJ whole genome shotgun (WGS) entry which is preliminary data.</text>
</comment>
<comment type="function">
    <text evidence="11 13">F(1)F(0) ATP synthase produces ATP from ADP in the presence of a proton or sodium gradient. F-type ATPases consist of two structural domains, F(1) containing the extramembraneous catalytic core and F(0) containing the membrane proton channel, linked together by a central stalk and a peripheral stalk. During catalysis, ATP synthesis in the catalytic domain of F(1) is coupled via a rotary mechanism of the central stalk subunits to proton translocation.</text>
</comment>
<feature type="coiled-coil region" evidence="15">
    <location>
        <begin position="65"/>
        <end position="125"/>
    </location>
</feature>
<evidence type="ECO:0000256" key="12">
    <source>
        <dbReference type="ARBA" id="ARBA00037847"/>
    </source>
</evidence>
<keyword evidence="4 13" id="KW-0138">CF(0)</keyword>
<dbReference type="InterPro" id="IPR005864">
    <property type="entry name" value="ATP_synth_F0_bsu_bac"/>
</dbReference>
<dbReference type="PANTHER" id="PTHR33445:SF1">
    <property type="entry name" value="ATP SYNTHASE SUBUNIT B"/>
    <property type="match status" value="1"/>
</dbReference>
<comment type="function">
    <text evidence="13">Component of the F(0) channel, it forms part of the peripheral stalk, linking F(1) to F(0).</text>
</comment>
<evidence type="ECO:0000256" key="11">
    <source>
        <dbReference type="ARBA" id="ARBA00025198"/>
    </source>
</evidence>
<keyword evidence="5 13" id="KW-0812">Transmembrane</keyword>
<comment type="subcellular location">
    <subcellularLocation>
        <location evidence="13">Cell membrane</location>
        <topology evidence="13">Single-pass membrane protein</topology>
    </subcellularLocation>
    <subcellularLocation>
        <location evidence="12">Endomembrane system</location>
        <topology evidence="12">Single-pass membrane protein</topology>
    </subcellularLocation>
</comment>